<evidence type="ECO:0000259" key="4">
    <source>
        <dbReference type="PROSITE" id="PS50053"/>
    </source>
</evidence>
<dbReference type="GO" id="GO:0006511">
    <property type="term" value="P:ubiquitin-dependent protein catabolic process"/>
    <property type="evidence" value="ECO:0007669"/>
    <property type="project" value="TreeGrafter"/>
</dbReference>
<dbReference type="SUPFAM" id="SSF54236">
    <property type="entry name" value="Ubiquitin-like"/>
    <property type="match status" value="1"/>
</dbReference>
<feature type="region of interest" description="Disordered" evidence="2">
    <location>
        <begin position="264"/>
        <end position="326"/>
    </location>
</feature>
<dbReference type="FunFam" id="1.10.8.10:FF:000077">
    <property type="entry name" value="Ubiquilin like"/>
    <property type="match status" value="1"/>
</dbReference>
<proteinExistence type="predicted"/>
<dbReference type="OrthoDB" id="9450922at2759"/>
<dbReference type="FunFam" id="3.10.20.90:FF:000095">
    <property type="entry name" value="Ubiquilin 4"/>
    <property type="match status" value="1"/>
</dbReference>
<keyword evidence="6" id="KW-1185">Reference proteome</keyword>
<dbReference type="InterPro" id="IPR000626">
    <property type="entry name" value="Ubiquitin-like_dom"/>
</dbReference>
<feature type="region of interest" description="Disordered" evidence="2">
    <location>
        <begin position="85"/>
        <end position="110"/>
    </location>
</feature>
<dbReference type="Gene3D" id="3.10.20.90">
    <property type="entry name" value="Phosphatidylinositol 3-kinase Catalytic Subunit, Chain A, domain 1"/>
    <property type="match status" value="1"/>
</dbReference>
<dbReference type="EMBL" id="OV725083">
    <property type="protein sequence ID" value="CAH1407945.1"/>
    <property type="molecule type" value="Genomic_DNA"/>
</dbReference>
<dbReference type="SMART" id="SM00213">
    <property type="entry name" value="UBQ"/>
    <property type="match status" value="1"/>
</dbReference>
<protein>
    <recommendedName>
        <fullName evidence="1">Ubiquilin-like protein</fullName>
    </recommendedName>
</protein>
<dbReference type="Gene3D" id="1.10.8.10">
    <property type="entry name" value="DNA helicase RuvA subunit, C-terminal domain"/>
    <property type="match status" value="1"/>
</dbReference>
<feature type="compositionally biased region" description="Polar residues" evidence="2">
    <location>
        <begin position="463"/>
        <end position="473"/>
    </location>
</feature>
<dbReference type="SMART" id="SM00727">
    <property type="entry name" value="STI1"/>
    <property type="match status" value="4"/>
</dbReference>
<evidence type="ECO:0000256" key="1">
    <source>
        <dbReference type="ARBA" id="ARBA00074668"/>
    </source>
</evidence>
<evidence type="ECO:0000313" key="5">
    <source>
        <dbReference type="EMBL" id="CAH1407945.1"/>
    </source>
</evidence>
<feature type="compositionally biased region" description="Low complexity" evidence="2">
    <location>
        <begin position="474"/>
        <end position="483"/>
    </location>
</feature>
<organism evidence="5 6">
    <name type="scientific">Nezara viridula</name>
    <name type="common">Southern green stink bug</name>
    <name type="synonym">Cimex viridulus</name>
    <dbReference type="NCBI Taxonomy" id="85310"/>
    <lineage>
        <taxon>Eukaryota</taxon>
        <taxon>Metazoa</taxon>
        <taxon>Ecdysozoa</taxon>
        <taxon>Arthropoda</taxon>
        <taxon>Hexapoda</taxon>
        <taxon>Insecta</taxon>
        <taxon>Pterygota</taxon>
        <taxon>Neoptera</taxon>
        <taxon>Paraneoptera</taxon>
        <taxon>Hemiptera</taxon>
        <taxon>Heteroptera</taxon>
        <taxon>Panheteroptera</taxon>
        <taxon>Pentatomomorpha</taxon>
        <taxon>Pentatomoidea</taxon>
        <taxon>Pentatomidae</taxon>
        <taxon>Pentatominae</taxon>
        <taxon>Nezara</taxon>
    </lineage>
</organism>
<evidence type="ECO:0000313" key="6">
    <source>
        <dbReference type="Proteomes" id="UP001152798"/>
    </source>
</evidence>
<dbReference type="FunFam" id="1.10.260.100:FF:000001">
    <property type="entry name" value="Ubiquilin 1"/>
    <property type="match status" value="1"/>
</dbReference>
<dbReference type="Pfam" id="PF23195">
    <property type="entry name" value="UBQLN1"/>
    <property type="match status" value="1"/>
</dbReference>
<dbReference type="SMART" id="SM00165">
    <property type="entry name" value="UBA"/>
    <property type="match status" value="1"/>
</dbReference>
<reference evidence="5" key="1">
    <citation type="submission" date="2022-01" db="EMBL/GenBank/DDBJ databases">
        <authorList>
            <person name="King R."/>
        </authorList>
    </citation>
    <scope>NUCLEOTIDE SEQUENCE</scope>
</reference>
<evidence type="ECO:0000256" key="2">
    <source>
        <dbReference type="SAM" id="MobiDB-lite"/>
    </source>
</evidence>
<dbReference type="Proteomes" id="UP001152798">
    <property type="component" value="Chromosome 7"/>
</dbReference>
<dbReference type="PANTHER" id="PTHR10677">
    <property type="entry name" value="UBIQUILIN"/>
    <property type="match status" value="1"/>
</dbReference>
<dbReference type="CDD" id="cd14399">
    <property type="entry name" value="UBA_PLICs"/>
    <property type="match status" value="1"/>
</dbReference>
<dbReference type="InterPro" id="IPR015940">
    <property type="entry name" value="UBA"/>
</dbReference>
<dbReference type="Gene3D" id="1.10.260.100">
    <property type="match status" value="2"/>
</dbReference>
<feature type="compositionally biased region" description="Gly residues" evidence="2">
    <location>
        <begin position="306"/>
        <end position="315"/>
    </location>
</feature>
<feature type="domain" description="UBA" evidence="3">
    <location>
        <begin position="507"/>
        <end position="551"/>
    </location>
</feature>
<sequence>MAEGQDSKKKINITVKTTKDKKTLEVEEDTSIKDFKEVISKEFNAEIPQICLIFAGKIMKDNETLAQHNVKDGVVVHLVIRSSNQAPNNQTASQQRPQQQSATSAPAGGFNNMMGGMPGFAGLGNLNLMELQQRMQREVMANPETLRQIMSNPFVQTLMSDPNNMRSLFMSNPQMQELMERNPEINHMLNNPELLRQTMELARNPSMLQELMRTQDRAMSNLESIPGGYSALHRMYRDIQEPMLNAASEQFGVNPFSNLVSGSAGGADAANNPQQGQENVEPLPNPWSANSAAPNPAGSGTTNAGGTTGGGGGGITPTPMGGNLFSSAGMQHLIQQMSENPQLLQGLMSAPYMQTMLQAMATDPNLANNVIASNPLFANNPMLQSQMREMMPTLMNQLQNPEMQNLLSNPQALTAIQQIQQGLETLRTAAPGLANTMGFGLGGVPGMDPAGGARPSAGIGTNPAASPTAGANIQSPQPGQQQQTDYLAQLMSRMMGSMSSNTNPSQPPEERYRSQLEQLSAMGFANREANIQALIATFGDVNAAVERLLGNGQLTPQS</sequence>
<feature type="compositionally biased region" description="Low complexity" evidence="2">
    <location>
        <begin position="286"/>
        <end position="305"/>
    </location>
</feature>
<dbReference type="InterPro" id="IPR015496">
    <property type="entry name" value="Ubiquilin"/>
</dbReference>
<dbReference type="PROSITE" id="PS50030">
    <property type="entry name" value="UBA"/>
    <property type="match status" value="1"/>
</dbReference>
<dbReference type="InterPro" id="IPR009060">
    <property type="entry name" value="UBA-like_sf"/>
</dbReference>
<dbReference type="Pfam" id="PF00627">
    <property type="entry name" value="UBA"/>
    <property type="match status" value="1"/>
</dbReference>
<name>A0A9P0HUB6_NEZVI</name>
<dbReference type="PANTHER" id="PTHR10677:SF3">
    <property type="entry name" value="FI07626P-RELATED"/>
    <property type="match status" value="1"/>
</dbReference>
<dbReference type="GO" id="GO:0031593">
    <property type="term" value="F:polyubiquitin modification-dependent protein binding"/>
    <property type="evidence" value="ECO:0007669"/>
    <property type="project" value="TreeGrafter"/>
</dbReference>
<dbReference type="InterPro" id="IPR029071">
    <property type="entry name" value="Ubiquitin-like_domsf"/>
</dbReference>
<feature type="region of interest" description="Disordered" evidence="2">
    <location>
        <begin position="448"/>
        <end position="483"/>
    </location>
</feature>
<evidence type="ECO:0000259" key="3">
    <source>
        <dbReference type="PROSITE" id="PS50030"/>
    </source>
</evidence>
<feature type="domain" description="Ubiquitin-like" evidence="4">
    <location>
        <begin position="11"/>
        <end position="85"/>
    </location>
</feature>
<accession>A0A9P0HUB6</accession>
<gene>
    <name evidence="5" type="ORF">NEZAVI_LOCUS15562</name>
</gene>
<dbReference type="GO" id="GO:0005829">
    <property type="term" value="C:cytosol"/>
    <property type="evidence" value="ECO:0007669"/>
    <property type="project" value="TreeGrafter"/>
</dbReference>
<dbReference type="PROSITE" id="PS50053">
    <property type="entry name" value="UBIQUITIN_2"/>
    <property type="match status" value="1"/>
</dbReference>
<dbReference type="Pfam" id="PF00240">
    <property type="entry name" value="ubiquitin"/>
    <property type="match status" value="1"/>
</dbReference>
<feature type="compositionally biased region" description="Low complexity" evidence="2">
    <location>
        <begin position="90"/>
        <end position="110"/>
    </location>
</feature>
<dbReference type="AlphaFoldDB" id="A0A9P0HUB6"/>
<dbReference type="InterPro" id="IPR006636">
    <property type="entry name" value="STI1_HS-bd"/>
</dbReference>
<dbReference type="SUPFAM" id="SSF46934">
    <property type="entry name" value="UBA-like"/>
    <property type="match status" value="1"/>
</dbReference>